<evidence type="ECO:0000256" key="1">
    <source>
        <dbReference type="ARBA" id="ARBA00022737"/>
    </source>
</evidence>
<dbReference type="InterPro" id="IPR035914">
    <property type="entry name" value="Sperma_CUB_dom_sf"/>
</dbReference>
<dbReference type="AlphaFoldDB" id="A0A8T1MWI7"/>
<evidence type="ECO:0000256" key="2">
    <source>
        <dbReference type="ARBA" id="ARBA00023157"/>
    </source>
</evidence>
<dbReference type="EMBL" id="NIRI02000013">
    <property type="protein sequence ID" value="KAG5453278.1"/>
    <property type="molecule type" value="Genomic_DNA"/>
</dbReference>
<evidence type="ECO:0000256" key="3">
    <source>
        <dbReference type="PROSITE-ProRule" id="PRU00059"/>
    </source>
</evidence>
<dbReference type="PROSITE" id="PS01180">
    <property type="entry name" value="CUB"/>
    <property type="match status" value="2"/>
</dbReference>
<name>A0A8T1MWI7_CLOSI</name>
<accession>A0A8T1MWI7</accession>
<reference evidence="5 6" key="2">
    <citation type="journal article" date="2021" name="Genomics">
        <title>High-quality reference genome for Clonorchis sinensis.</title>
        <authorList>
            <person name="Young N.D."/>
            <person name="Stroehlein A.J."/>
            <person name="Kinkar L."/>
            <person name="Wang T."/>
            <person name="Sohn W.M."/>
            <person name="Chang B.C.H."/>
            <person name="Kaur P."/>
            <person name="Weisz D."/>
            <person name="Dudchenko O."/>
            <person name="Aiden E.L."/>
            <person name="Korhonen P.K."/>
            <person name="Gasser R.B."/>
        </authorList>
    </citation>
    <scope>NUCLEOTIDE SEQUENCE [LARGE SCALE GENOMIC DNA]</scope>
    <source>
        <strain evidence="5">Cs-k2</strain>
    </source>
</reference>
<keyword evidence="1" id="KW-0677">Repeat</keyword>
<dbReference type="Pfam" id="PF00431">
    <property type="entry name" value="CUB"/>
    <property type="match status" value="2"/>
</dbReference>
<dbReference type="InterPro" id="IPR000859">
    <property type="entry name" value="CUB_dom"/>
</dbReference>
<evidence type="ECO:0000313" key="5">
    <source>
        <dbReference type="EMBL" id="KAG5453278.1"/>
    </source>
</evidence>
<organism evidence="5 6">
    <name type="scientific">Clonorchis sinensis</name>
    <name type="common">Chinese liver fluke</name>
    <dbReference type="NCBI Taxonomy" id="79923"/>
    <lineage>
        <taxon>Eukaryota</taxon>
        <taxon>Metazoa</taxon>
        <taxon>Spiralia</taxon>
        <taxon>Lophotrochozoa</taxon>
        <taxon>Platyhelminthes</taxon>
        <taxon>Trematoda</taxon>
        <taxon>Digenea</taxon>
        <taxon>Opisthorchiida</taxon>
        <taxon>Opisthorchiata</taxon>
        <taxon>Opisthorchiidae</taxon>
        <taxon>Clonorchis</taxon>
    </lineage>
</organism>
<comment type="caution">
    <text evidence="3">Lacks conserved residue(s) required for the propagation of feature annotation.</text>
</comment>
<dbReference type="FunFam" id="2.60.120.290:FF:000005">
    <property type="entry name" value="Procollagen C-endopeptidase enhancer 1"/>
    <property type="match status" value="1"/>
</dbReference>
<dbReference type="PANTHER" id="PTHR24251">
    <property type="entry name" value="OVOCHYMASE-RELATED"/>
    <property type="match status" value="1"/>
</dbReference>
<dbReference type="CDD" id="cd00041">
    <property type="entry name" value="CUB"/>
    <property type="match status" value="2"/>
</dbReference>
<keyword evidence="2" id="KW-1015">Disulfide bond</keyword>
<protein>
    <submittedName>
        <fullName evidence="5">CUB and sushi domain-containing protein 1</fullName>
    </submittedName>
</protein>
<dbReference type="SUPFAM" id="SSF49854">
    <property type="entry name" value="Spermadhesin, CUB domain"/>
    <property type="match status" value="2"/>
</dbReference>
<keyword evidence="6" id="KW-1185">Reference proteome</keyword>
<evidence type="ECO:0000259" key="4">
    <source>
        <dbReference type="PROSITE" id="PS01180"/>
    </source>
</evidence>
<gene>
    <name evidence="5" type="ORF">CSKR_108483</name>
</gene>
<proteinExistence type="predicted"/>
<reference evidence="5 6" key="1">
    <citation type="journal article" date="2018" name="Biotechnol. Adv.">
        <title>Improved genomic resources and new bioinformatic workflow for the carcinogenic parasite Clonorchis sinensis: Biotechnological implications.</title>
        <authorList>
            <person name="Wang D."/>
            <person name="Korhonen P.K."/>
            <person name="Gasser R.B."/>
            <person name="Young N.D."/>
        </authorList>
    </citation>
    <scope>NUCLEOTIDE SEQUENCE [LARGE SCALE GENOMIC DNA]</scope>
    <source>
        <strain evidence="5">Cs-k2</strain>
    </source>
</reference>
<dbReference type="OrthoDB" id="10009301at2759"/>
<dbReference type="SMART" id="SM00042">
    <property type="entry name" value="CUB"/>
    <property type="match status" value="2"/>
</dbReference>
<feature type="domain" description="CUB" evidence="4">
    <location>
        <begin position="16"/>
        <end position="124"/>
    </location>
</feature>
<feature type="domain" description="CUB" evidence="4">
    <location>
        <begin position="136"/>
        <end position="246"/>
    </location>
</feature>
<sequence length="291" mass="33156">MRTQFSLRYFSENTKCTIRHTLPASVFESPGFPLGYHGKLNMTWHISQPEGCIIRIQFAHFKIQPSHDLVAVFDRQRTLSRHLGQWTGDRLPQPLLSVTNNLLVELVSDGSYRSKGFSAKYSTVTRVRGGTASRTCTTLIEADRPTDSIASPNYPQLYPANLNYTWTISQPQGCVIRLRFEDFQLESGGDYVRVYDGPPSNENLLDTWTGTRLPSPRVSTGNTLTVEMHTNSLQQFRGFYAVYKTFHNTLCLDPGLMSRIWSRLSDGTRSVANRINQIWDYFNRSVKPYGV</sequence>
<comment type="caution">
    <text evidence="5">The sequence shown here is derived from an EMBL/GenBank/DDBJ whole genome shotgun (WGS) entry which is preliminary data.</text>
</comment>
<evidence type="ECO:0000313" key="6">
    <source>
        <dbReference type="Proteomes" id="UP000286415"/>
    </source>
</evidence>
<dbReference type="Proteomes" id="UP000286415">
    <property type="component" value="Unassembled WGS sequence"/>
</dbReference>
<dbReference type="Gene3D" id="2.60.120.290">
    <property type="entry name" value="Spermadhesin, CUB domain"/>
    <property type="match status" value="2"/>
</dbReference>